<sequence length="180" mass="21542">MKTWSDSELFEELKKDNKMAFSILFDRYSDILFRFIQKRIESVPDVEDIIQEVFISMWNRRSKIEVSDSIYPYLFKAAKYEMIDWLIKSEKRNRHLDYLEINKDQYLIGTTSEDELIAKELARLLENEMSRMPDTMRSVFRLSRSEDMSIKDIANQLSLSEQTVKNNVSMALNRLKFKLK</sequence>
<comment type="caution">
    <text evidence="7">The sequence shown here is derived from an EMBL/GenBank/DDBJ whole genome shotgun (WGS) entry which is preliminary data.</text>
</comment>
<evidence type="ECO:0000259" key="6">
    <source>
        <dbReference type="Pfam" id="PF08281"/>
    </source>
</evidence>
<proteinExistence type="inferred from homology"/>
<gene>
    <name evidence="7" type="ORF">ABE541_15050</name>
</gene>
<dbReference type="Gene3D" id="1.10.10.10">
    <property type="entry name" value="Winged helix-like DNA-binding domain superfamily/Winged helix DNA-binding domain"/>
    <property type="match status" value="1"/>
</dbReference>
<dbReference type="SUPFAM" id="SSF88659">
    <property type="entry name" value="Sigma3 and sigma4 domains of RNA polymerase sigma factors"/>
    <property type="match status" value="1"/>
</dbReference>
<dbReference type="InterPro" id="IPR013324">
    <property type="entry name" value="RNA_pol_sigma_r3/r4-like"/>
</dbReference>
<evidence type="ECO:0000313" key="7">
    <source>
        <dbReference type="EMBL" id="MEN5378578.1"/>
    </source>
</evidence>
<evidence type="ECO:0000256" key="4">
    <source>
        <dbReference type="ARBA" id="ARBA00023163"/>
    </source>
</evidence>
<dbReference type="RefSeq" id="WP_021190001.1">
    <property type="nucleotide sequence ID" value="NZ_JBDJLH010000002.1"/>
</dbReference>
<evidence type="ECO:0000256" key="3">
    <source>
        <dbReference type="ARBA" id="ARBA00023082"/>
    </source>
</evidence>
<reference evidence="7 8" key="1">
    <citation type="submission" date="2024-04" db="EMBL/GenBank/DDBJ databases">
        <title>WGS of bacteria from Torrens River.</title>
        <authorList>
            <person name="Wyrsch E.R."/>
            <person name="Drigo B."/>
        </authorList>
    </citation>
    <scope>NUCLEOTIDE SEQUENCE [LARGE SCALE GENOMIC DNA]</scope>
    <source>
        <strain evidence="7 8">TWI391</strain>
    </source>
</reference>
<keyword evidence="3" id="KW-0731">Sigma factor</keyword>
<dbReference type="InterPro" id="IPR013249">
    <property type="entry name" value="RNA_pol_sigma70_r4_t2"/>
</dbReference>
<dbReference type="Pfam" id="PF04542">
    <property type="entry name" value="Sigma70_r2"/>
    <property type="match status" value="1"/>
</dbReference>
<dbReference type="InterPro" id="IPR014284">
    <property type="entry name" value="RNA_pol_sigma-70_dom"/>
</dbReference>
<evidence type="ECO:0000313" key="8">
    <source>
        <dbReference type="Proteomes" id="UP001409291"/>
    </source>
</evidence>
<dbReference type="Proteomes" id="UP001409291">
    <property type="component" value="Unassembled WGS sequence"/>
</dbReference>
<evidence type="ECO:0000256" key="1">
    <source>
        <dbReference type="ARBA" id="ARBA00010641"/>
    </source>
</evidence>
<keyword evidence="8" id="KW-1185">Reference proteome</keyword>
<accession>A0ABV0BX86</accession>
<keyword evidence="2" id="KW-0805">Transcription regulation</keyword>
<dbReference type="NCBIfam" id="TIGR02937">
    <property type="entry name" value="sigma70-ECF"/>
    <property type="match status" value="1"/>
</dbReference>
<evidence type="ECO:0000256" key="2">
    <source>
        <dbReference type="ARBA" id="ARBA00023015"/>
    </source>
</evidence>
<dbReference type="PANTHER" id="PTHR43133:SF46">
    <property type="entry name" value="RNA POLYMERASE SIGMA-70 FACTOR ECF SUBFAMILY"/>
    <property type="match status" value="1"/>
</dbReference>
<dbReference type="InterPro" id="IPR007627">
    <property type="entry name" value="RNA_pol_sigma70_r2"/>
</dbReference>
<keyword evidence="4" id="KW-0804">Transcription</keyword>
<dbReference type="Pfam" id="PF08281">
    <property type="entry name" value="Sigma70_r4_2"/>
    <property type="match status" value="1"/>
</dbReference>
<feature type="domain" description="RNA polymerase sigma-70 region 2" evidence="5">
    <location>
        <begin position="24"/>
        <end position="88"/>
    </location>
</feature>
<dbReference type="InterPro" id="IPR039425">
    <property type="entry name" value="RNA_pol_sigma-70-like"/>
</dbReference>
<dbReference type="PANTHER" id="PTHR43133">
    <property type="entry name" value="RNA POLYMERASE ECF-TYPE SIGMA FACTO"/>
    <property type="match status" value="1"/>
</dbReference>
<dbReference type="EMBL" id="JBDJNQ010000007">
    <property type="protein sequence ID" value="MEN5378578.1"/>
    <property type="molecule type" value="Genomic_DNA"/>
</dbReference>
<dbReference type="InterPro" id="IPR013325">
    <property type="entry name" value="RNA_pol_sigma_r2"/>
</dbReference>
<feature type="domain" description="RNA polymerase sigma factor 70 region 4 type 2" evidence="6">
    <location>
        <begin position="124"/>
        <end position="175"/>
    </location>
</feature>
<name>A0ABV0BX86_9SPHI</name>
<organism evidence="7 8">
    <name type="scientific">Sphingobacterium kitahiroshimense</name>
    <dbReference type="NCBI Taxonomy" id="470446"/>
    <lineage>
        <taxon>Bacteria</taxon>
        <taxon>Pseudomonadati</taxon>
        <taxon>Bacteroidota</taxon>
        <taxon>Sphingobacteriia</taxon>
        <taxon>Sphingobacteriales</taxon>
        <taxon>Sphingobacteriaceae</taxon>
        <taxon>Sphingobacterium</taxon>
    </lineage>
</organism>
<dbReference type="Gene3D" id="1.10.1740.10">
    <property type="match status" value="1"/>
</dbReference>
<comment type="similarity">
    <text evidence="1">Belongs to the sigma-70 factor family. ECF subfamily.</text>
</comment>
<dbReference type="SUPFAM" id="SSF88946">
    <property type="entry name" value="Sigma2 domain of RNA polymerase sigma factors"/>
    <property type="match status" value="1"/>
</dbReference>
<evidence type="ECO:0000259" key="5">
    <source>
        <dbReference type="Pfam" id="PF04542"/>
    </source>
</evidence>
<dbReference type="InterPro" id="IPR036388">
    <property type="entry name" value="WH-like_DNA-bd_sf"/>
</dbReference>
<protein>
    <submittedName>
        <fullName evidence="7">Sigma-70 family RNA polymerase sigma factor</fullName>
    </submittedName>
</protein>